<organism evidence="13 14">
    <name type="scientific">Blyttiomyces helicus</name>
    <dbReference type="NCBI Taxonomy" id="388810"/>
    <lineage>
        <taxon>Eukaryota</taxon>
        <taxon>Fungi</taxon>
        <taxon>Fungi incertae sedis</taxon>
        <taxon>Chytridiomycota</taxon>
        <taxon>Chytridiomycota incertae sedis</taxon>
        <taxon>Chytridiomycetes</taxon>
        <taxon>Chytridiomycetes incertae sedis</taxon>
        <taxon>Blyttiomyces</taxon>
    </lineage>
</organism>
<dbReference type="Proteomes" id="UP000269721">
    <property type="component" value="Unassembled WGS sequence"/>
</dbReference>
<dbReference type="SUPFAM" id="SSF56281">
    <property type="entry name" value="Metallo-hydrolase/oxidoreductase"/>
    <property type="match status" value="1"/>
</dbReference>
<evidence type="ECO:0000256" key="3">
    <source>
        <dbReference type="ARBA" id="ARBA00007823"/>
    </source>
</evidence>
<dbReference type="SMART" id="SM00849">
    <property type="entry name" value="Lactamase_B"/>
    <property type="match status" value="1"/>
</dbReference>
<dbReference type="InterPro" id="IPR001279">
    <property type="entry name" value="Metallo-B-lactamas"/>
</dbReference>
<evidence type="ECO:0000313" key="14">
    <source>
        <dbReference type="Proteomes" id="UP000269721"/>
    </source>
</evidence>
<comment type="catalytic activity">
    <reaction evidence="1">
        <text>Endonucleolytic cleavage of RNA, removing extra 3' nucleotides from tRNA precursor, generating 3' termini of tRNAs. A 3'-hydroxy group is left at the tRNA terminus and a 5'-phosphoryl group is left at the trailer molecule.</text>
        <dbReference type="EC" id="3.1.26.11"/>
    </reaction>
</comment>
<dbReference type="PANTHER" id="PTHR12553">
    <property type="entry name" value="ZINC PHOSPHODIESTERASE ELAC PROTEIN 2"/>
    <property type="match status" value="1"/>
</dbReference>
<keyword evidence="9" id="KW-0378">Hydrolase</keyword>
<keyword evidence="14" id="KW-1185">Reference proteome</keyword>
<accession>A0A4V1IS26</accession>
<dbReference type="GO" id="GO:0046872">
    <property type="term" value="F:metal ion binding"/>
    <property type="evidence" value="ECO:0007669"/>
    <property type="project" value="UniProtKB-KW"/>
</dbReference>
<evidence type="ECO:0000256" key="10">
    <source>
        <dbReference type="ARBA" id="ARBA00022833"/>
    </source>
</evidence>
<evidence type="ECO:0000256" key="6">
    <source>
        <dbReference type="ARBA" id="ARBA00022722"/>
    </source>
</evidence>
<comment type="cofactor">
    <cofactor evidence="2">
        <name>Zn(2+)</name>
        <dbReference type="ChEBI" id="CHEBI:29105"/>
    </cofactor>
</comment>
<sequence length="596" mass="65143">MASESDPFSRCNEAVHISVGWEPPNISVQSHEFNVVGDRFQDENFVIDAIPLLPDPEVAELGTPRDHLAPKKSVLERMFPCEDGEEADVSERAATSDGSDDYGNLARAEIGRGPETPGKFDPVAAKKLGVTPGPDFECPSPAYIPSILASESFTPHFSSAGGNAVCIVHVFGPGTLEDPRYARWCPSSEKRLSSRHTPKSVNFAATGVVLHQLHELDSEIFPLPFYVDEPELDLALAQPLLTFVLEPTRVIDASQCPSSFDPKKVQPDEAIRSVVEGIKSRIATAAVNRPSIPPEDDVVVVPLGTGSAIPGKYRNVSSTHVTLPYGNLLFDAGEATLGQLSRHYGPAGTQTILASLKLIFVSHLHADHHLDVNWILKAWMNVRATGQLIYIVGPARYLLWLKDYSGCEDFGFEHVRFVDCTEILWDRGSEAAVNESVESLKQWLDLASITAVEVLHCDWAYAFVVETNSKKKIVFSGDCRPSKELEIAGSGATILIHEATLDDDMHPAAVEKRHCTTSEAIQVSKGMEAKILLLTHFSQRYPKAPTLPTMSEAMPIGIAFDLMRLKVSEAWRLPMIAEGLQAMFQGDGVEADDLGD</sequence>
<reference evidence="14" key="1">
    <citation type="journal article" date="2018" name="Nat. Microbiol.">
        <title>Leveraging single-cell genomics to expand the fungal tree of life.</title>
        <authorList>
            <person name="Ahrendt S.R."/>
            <person name="Quandt C.A."/>
            <person name="Ciobanu D."/>
            <person name="Clum A."/>
            <person name="Salamov A."/>
            <person name="Andreopoulos B."/>
            <person name="Cheng J.F."/>
            <person name="Woyke T."/>
            <person name="Pelin A."/>
            <person name="Henrissat B."/>
            <person name="Reynolds N.K."/>
            <person name="Benny G.L."/>
            <person name="Smith M.E."/>
            <person name="James T.Y."/>
            <person name="Grigoriev I.V."/>
        </authorList>
    </citation>
    <scope>NUCLEOTIDE SEQUENCE [LARGE SCALE GENOMIC DNA]</scope>
</reference>
<keyword evidence="5" id="KW-0819">tRNA processing</keyword>
<keyword evidence="7" id="KW-0479">Metal-binding</keyword>
<dbReference type="Gene3D" id="3.60.15.10">
    <property type="entry name" value="Ribonuclease Z/Hydroxyacylglutathione hydrolase-like"/>
    <property type="match status" value="1"/>
</dbReference>
<feature type="domain" description="Metallo-beta-lactamase" evidence="12">
    <location>
        <begin position="315"/>
        <end position="536"/>
    </location>
</feature>
<keyword evidence="8" id="KW-0255">Endonuclease</keyword>
<dbReference type="OrthoDB" id="527344at2759"/>
<dbReference type="GO" id="GO:0042781">
    <property type="term" value="F:3'-tRNA processing endoribonuclease activity"/>
    <property type="evidence" value="ECO:0007669"/>
    <property type="project" value="UniProtKB-EC"/>
</dbReference>
<evidence type="ECO:0000256" key="8">
    <source>
        <dbReference type="ARBA" id="ARBA00022759"/>
    </source>
</evidence>
<evidence type="ECO:0000256" key="7">
    <source>
        <dbReference type="ARBA" id="ARBA00022723"/>
    </source>
</evidence>
<dbReference type="GO" id="GO:1990180">
    <property type="term" value="P:mitochondrial tRNA 3'-end processing"/>
    <property type="evidence" value="ECO:0007669"/>
    <property type="project" value="TreeGrafter"/>
</dbReference>
<evidence type="ECO:0000313" key="13">
    <source>
        <dbReference type="EMBL" id="RKO92087.1"/>
    </source>
</evidence>
<dbReference type="Pfam" id="PF12706">
    <property type="entry name" value="Lactamase_B_2"/>
    <property type="match status" value="1"/>
</dbReference>
<keyword evidence="6" id="KW-0540">Nuclease</keyword>
<evidence type="ECO:0000256" key="2">
    <source>
        <dbReference type="ARBA" id="ARBA00001947"/>
    </source>
</evidence>
<evidence type="ECO:0000256" key="9">
    <source>
        <dbReference type="ARBA" id="ARBA00022801"/>
    </source>
</evidence>
<dbReference type="AlphaFoldDB" id="A0A4V1IS26"/>
<name>A0A4V1IS26_9FUNG</name>
<comment type="similarity">
    <text evidence="3">Belongs to the RNase Z family.</text>
</comment>
<evidence type="ECO:0000256" key="5">
    <source>
        <dbReference type="ARBA" id="ARBA00022694"/>
    </source>
</evidence>
<evidence type="ECO:0000256" key="4">
    <source>
        <dbReference type="ARBA" id="ARBA00012477"/>
    </source>
</evidence>
<dbReference type="PANTHER" id="PTHR12553:SF49">
    <property type="entry name" value="ZINC PHOSPHODIESTERASE ELAC PROTEIN 2"/>
    <property type="match status" value="1"/>
</dbReference>
<dbReference type="InterPro" id="IPR047151">
    <property type="entry name" value="RNZ2-like"/>
</dbReference>
<dbReference type="EMBL" id="KZ994783">
    <property type="protein sequence ID" value="RKO92087.1"/>
    <property type="molecule type" value="Genomic_DNA"/>
</dbReference>
<dbReference type="EC" id="3.1.26.11" evidence="4"/>
<evidence type="ECO:0000256" key="11">
    <source>
        <dbReference type="SAM" id="MobiDB-lite"/>
    </source>
</evidence>
<dbReference type="CDD" id="cd07718">
    <property type="entry name" value="RNaseZ_ELAC1_ELAC2-C-term-like_MBL-fold"/>
    <property type="match status" value="1"/>
</dbReference>
<dbReference type="InterPro" id="IPR036866">
    <property type="entry name" value="RibonucZ/Hydroxyglut_hydro"/>
</dbReference>
<proteinExistence type="inferred from homology"/>
<evidence type="ECO:0000256" key="1">
    <source>
        <dbReference type="ARBA" id="ARBA00000402"/>
    </source>
</evidence>
<keyword evidence="10" id="KW-0862">Zinc</keyword>
<evidence type="ECO:0000259" key="12">
    <source>
        <dbReference type="SMART" id="SM00849"/>
    </source>
</evidence>
<dbReference type="GO" id="GO:0005739">
    <property type="term" value="C:mitochondrion"/>
    <property type="evidence" value="ECO:0007669"/>
    <property type="project" value="TreeGrafter"/>
</dbReference>
<protein>
    <recommendedName>
        <fullName evidence="4">ribonuclease Z</fullName>
        <ecNumber evidence="4">3.1.26.11</ecNumber>
    </recommendedName>
</protein>
<gene>
    <name evidence="13" type="ORF">BDK51DRAFT_29709</name>
</gene>
<feature type="region of interest" description="Disordered" evidence="11">
    <location>
        <begin position="83"/>
        <end position="103"/>
    </location>
</feature>